<dbReference type="AlphaFoldDB" id="A0A819R4D8"/>
<gene>
    <name evidence="9" type="ORF">KXQ929_LOCUS30504</name>
</gene>
<evidence type="ECO:0000313" key="9">
    <source>
        <dbReference type="EMBL" id="CAF4034518.1"/>
    </source>
</evidence>
<evidence type="ECO:0000259" key="8">
    <source>
        <dbReference type="Pfam" id="PF02872"/>
    </source>
</evidence>
<dbReference type="SUPFAM" id="SSF56300">
    <property type="entry name" value="Metallo-dependent phosphatases"/>
    <property type="match status" value="1"/>
</dbReference>
<proteinExistence type="inferred from homology"/>
<dbReference type="Proteomes" id="UP000663868">
    <property type="component" value="Unassembled WGS sequence"/>
</dbReference>
<feature type="transmembrane region" description="Helical" evidence="6">
    <location>
        <begin position="18"/>
        <end position="41"/>
    </location>
</feature>
<protein>
    <recommendedName>
        <fullName evidence="3">5'-nucleotidase</fullName>
        <ecNumber evidence="3">3.1.3.5</ecNumber>
    </recommendedName>
</protein>
<dbReference type="Pfam" id="PF00149">
    <property type="entry name" value="Metallophos"/>
    <property type="match status" value="1"/>
</dbReference>
<dbReference type="GO" id="GO:0008768">
    <property type="term" value="F:UDP-sugar diphosphatase activity"/>
    <property type="evidence" value="ECO:0007669"/>
    <property type="project" value="TreeGrafter"/>
</dbReference>
<dbReference type="PANTHER" id="PTHR11575">
    <property type="entry name" value="5'-NUCLEOTIDASE-RELATED"/>
    <property type="match status" value="1"/>
</dbReference>
<dbReference type="InterPro" id="IPR006179">
    <property type="entry name" value="5_nucleotidase/apyrase"/>
</dbReference>
<comment type="catalytic activity">
    <reaction evidence="1">
        <text>a ribonucleoside 5'-phosphate + H2O = a ribonucleoside + phosphate</text>
        <dbReference type="Rhea" id="RHEA:12484"/>
        <dbReference type="ChEBI" id="CHEBI:15377"/>
        <dbReference type="ChEBI" id="CHEBI:18254"/>
        <dbReference type="ChEBI" id="CHEBI:43474"/>
        <dbReference type="ChEBI" id="CHEBI:58043"/>
        <dbReference type="EC" id="3.1.3.5"/>
    </reaction>
</comment>
<dbReference type="Gene3D" id="3.90.780.10">
    <property type="entry name" value="5'-Nucleotidase, C-terminal domain"/>
    <property type="match status" value="1"/>
</dbReference>
<dbReference type="GO" id="GO:0000166">
    <property type="term" value="F:nucleotide binding"/>
    <property type="evidence" value="ECO:0007669"/>
    <property type="project" value="UniProtKB-KW"/>
</dbReference>
<evidence type="ECO:0000313" key="10">
    <source>
        <dbReference type="Proteomes" id="UP000663868"/>
    </source>
</evidence>
<keyword evidence="5" id="KW-0378">Hydrolase</keyword>
<accession>A0A819R4D8</accession>
<dbReference type="InterPro" id="IPR008334">
    <property type="entry name" value="5'-Nucleotdase_C"/>
</dbReference>
<evidence type="ECO:0000256" key="6">
    <source>
        <dbReference type="SAM" id="Phobius"/>
    </source>
</evidence>
<dbReference type="EC" id="3.1.3.5" evidence="3"/>
<keyword evidence="6" id="KW-0472">Membrane</keyword>
<dbReference type="InterPro" id="IPR004843">
    <property type="entry name" value="Calcineurin-like_PHP"/>
</dbReference>
<comment type="caution">
    <text evidence="9">The sequence shown here is derived from an EMBL/GenBank/DDBJ whole genome shotgun (WGS) entry which is preliminary data.</text>
</comment>
<comment type="similarity">
    <text evidence="2 5">Belongs to the 5'-nucleotidase family.</text>
</comment>
<dbReference type="PANTHER" id="PTHR11575:SF24">
    <property type="entry name" value="5'-NUCLEOTIDASE"/>
    <property type="match status" value="1"/>
</dbReference>
<dbReference type="PRINTS" id="PR01607">
    <property type="entry name" value="APYRASEFAMLY"/>
</dbReference>
<evidence type="ECO:0000256" key="5">
    <source>
        <dbReference type="RuleBase" id="RU362119"/>
    </source>
</evidence>
<organism evidence="9 10">
    <name type="scientific">Adineta steineri</name>
    <dbReference type="NCBI Taxonomy" id="433720"/>
    <lineage>
        <taxon>Eukaryota</taxon>
        <taxon>Metazoa</taxon>
        <taxon>Spiralia</taxon>
        <taxon>Gnathifera</taxon>
        <taxon>Rotifera</taxon>
        <taxon>Eurotatoria</taxon>
        <taxon>Bdelloidea</taxon>
        <taxon>Adinetida</taxon>
        <taxon>Adinetidae</taxon>
        <taxon>Adineta</taxon>
    </lineage>
</organism>
<keyword evidence="6" id="KW-1133">Transmembrane helix</keyword>
<feature type="domain" description="Calcineurin-like phosphoesterase" evidence="7">
    <location>
        <begin position="79"/>
        <end position="284"/>
    </location>
</feature>
<sequence>MVSIDFDRWKSILIPHGLIYSFLIAVIICLIILTSVYASLWNNNKNSPRISDSAYAVENGIIGFPPVLPNDGRHIQWTFLQMNDVYELLPLDQGRKGGLARVAYLRELLLKENVNTITVLAGDLVSPSAIGTANINGTTLNGKQMISTMNTLGLDYMIFGNHEFDLSEKDLLARMNESRFTWISSNVFRINSSEPFGSSITHKIITINGVRILLIGLSIEWTSTYASFINQSSIVTYTRQFLTKFSNGTYDVLVLLTHLDIARDIELVSNIPQIDLIMGGHEHEDYNYLRGSKFTPIYKADANAATVFIHRCAYNIDKKRFRIYSTLARVSQEVPEEEKTAKVANYWYNLGIEVFKALGYHPEQTISCLPQGIELDGTSESVRSSQTLLTDTICESMIATTSDSRSTIGIFNSGAIRIDDILRELITGYDILRTLPFANNIIALSVPGRILAQVLTTGMSLKGNGMFLSYTGVQTSDGGTTWFVNGTNIATSGINYIVATIEYAKLNTQLNNPNVTVLQNTNVTQTAALFTYLKIKYPPC</sequence>
<reference evidence="9" key="1">
    <citation type="submission" date="2021-02" db="EMBL/GenBank/DDBJ databases">
        <authorList>
            <person name="Nowell W R."/>
        </authorList>
    </citation>
    <scope>NUCLEOTIDE SEQUENCE</scope>
</reference>
<dbReference type="GO" id="GO:0008253">
    <property type="term" value="F:5'-nucleotidase activity"/>
    <property type="evidence" value="ECO:0007669"/>
    <property type="project" value="UniProtKB-EC"/>
</dbReference>
<dbReference type="SUPFAM" id="SSF55816">
    <property type="entry name" value="5'-nucleotidase (syn. UDP-sugar hydrolase), C-terminal domain"/>
    <property type="match status" value="1"/>
</dbReference>
<keyword evidence="6" id="KW-0812">Transmembrane</keyword>
<keyword evidence="4" id="KW-0732">Signal</keyword>
<evidence type="ECO:0000259" key="7">
    <source>
        <dbReference type="Pfam" id="PF00149"/>
    </source>
</evidence>
<dbReference type="EMBL" id="CAJOBB010003330">
    <property type="protein sequence ID" value="CAF4034518.1"/>
    <property type="molecule type" value="Genomic_DNA"/>
</dbReference>
<dbReference type="Gene3D" id="3.60.21.10">
    <property type="match status" value="1"/>
</dbReference>
<dbReference type="InterPro" id="IPR036907">
    <property type="entry name" value="5'-Nucleotdase_C_sf"/>
</dbReference>
<dbReference type="GO" id="GO:0009166">
    <property type="term" value="P:nucleotide catabolic process"/>
    <property type="evidence" value="ECO:0007669"/>
    <property type="project" value="InterPro"/>
</dbReference>
<keyword evidence="5" id="KW-0547">Nucleotide-binding</keyword>
<dbReference type="InterPro" id="IPR029052">
    <property type="entry name" value="Metallo-depent_PP-like"/>
</dbReference>
<feature type="domain" description="5'-Nucleotidase C-terminal" evidence="8">
    <location>
        <begin position="377"/>
        <end position="506"/>
    </location>
</feature>
<dbReference type="Pfam" id="PF02872">
    <property type="entry name" value="5_nucleotid_C"/>
    <property type="match status" value="1"/>
</dbReference>
<evidence type="ECO:0000256" key="4">
    <source>
        <dbReference type="ARBA" id="ARBA00022729"/>
    </source>
</evidence>
<evidence type="ECO:0000256" key="2">
    <source>
        <dbReference type="ARBA" id="ARBA00006654"/>
    </source>
</evidence>
<evidence type="ECO:0000256" key="1">
    <source>
        <dbReference type="ARBA" id="ARBA00000815"/>
    </source>
</evidence>
<name>A0A819R4D8_9BILA</name>
<evidence type="ECO:0000256" key="3">
    <source>
        <dbReference type="ARBA" id="ARBA00012643"/>
    </source>
</evidence>